<evidence type="ECO:0000259" key="1">
    <source>
        <dbReference type="PROSITE" id="PS51272"/>
    </source>
</evidence>
<gene>
    <name evidence="2" type="ORF">B9T62_03900</name>
</gene>
<keyword evidence="3" id="KW-1185">Reference proteome</keyword>
<evidence type="ECO:0000313" key="3">
    <source>
        <dbReference type="Proteomes" id="UP000249890"/>
    </source>
</evidence>
<sequence>MPADWFAGDVSAAAAAGLISGFGDGTFRPDAKVTRSEQAAILARALHFIGQNGTATAAEASPSLESFKDTAAISWGREDWNTVIQAGLMNGVSPEMLMPGANATRAQSAVLMQRFLSLAGFIQ</sequence>
<dbReference type="EMBL" id="CP021780">
    <property type="protein sequence ID" value="ASA26169.1"/>
    <property type="molecule type" value="Genomic_DNA"/>
</dbReference>
<dbReference type="PANTHER" id="PTHR43308:SF5">
    <property type="entry name" value="S-LAYER PROTEIN _ PEPTIDOGLYCAN ENDO-BETA-N-ACETYLGLUCOSAMINIDASE"/>
    <property type="match status" value="1"/>
</dbReference>
<feature type="domain" description="SLH" evidence="1">
    <location>
        <begin position="63"/>
        <end position="123"/>
    </location>
</feature>
<dbReference type="KEGG" id="pdh:B9T62_03900"/>
<organism evidence="2 3">
    <name type="scientific">Paenibacillus donghaensis</name>
    <dbReference type="NCBI Taxonomy" id="414771"/>
    <lineage>
        <taxon>Bacteria</taxon>
        <taxon>Bacillati</taxon>
        <taxon>Bacillota</taxon>
        <taxon>Bacilli</taxon>
        <taxon>Bacillales</taxon>
        <taxon>Paenibacillaceae</taxon>
        <taxon>Paenibacillus</taxon>
    </lineage>
</organism>
<feature type="domain" description="SLH" evidence="1">
    <location>
        <begin position="1"/>
        <end position="56"/>
    </location>
</feature>
<dbReference type="PANTHER" id="PTHR43308">
    <property type="entry name" value="OUTER MEMBRANE PROTEIN ALPHA-RELATED"/>
    <property type="match status" value="1"/>
</dbReference>
<proteinExistence type="predicted"/>
<dbReference type="Pfam" id="PF00395">
    <property type="entry name" value="SLH"/>
    <property type="match status" value="2"/>
</dbReference>
<protein>
    <recommendedName>
        <fullName evidence="1">SLH domain-containing protein</fullName>
    </recommendedName>
</protein>
<dbReference type="InterPro" id="IPR051465">
    <property type="entry name" value="Cell_Envelope_Struct_Comp"/>
</dbReference>
<dbReference type="AlphaFoldDB" id="A0A2Z2KSZ2"/>
<accession>A0A2Z2KSZ2</accession>
<dbReference type="Proteomes" id="UP000249890">
    <property type="component" value="Chromosome"/>
</dbReference>
<reference evidence="2 3" key="1">
    <citation type="submission" date="2017-06" db="EMBL/GenBank/DDBJ databases">
        <title>Complete genome sequence of Paenibacillus donghaensis KCTC 13049T isolated from East Sea sediment, South Korea.</title>
        <authorList>
            <person name="Jung B.K."/>
            <person name="Hong S.-J."/>
            <person name="Shin J.-H."/>
        </authorList>
    </citation>
    <scope>NUCLEOTIDE SEQUENCE [LARGE SCALE GENOMIC DNA]</scope>
    <source>
        <strain evidence="2 3">KCTC 13049</strain>
    </source>
</reference>
<dbReference type="InterPro" id="IPR001119">
    <property type="entry name" value="SLH_dom"/>
</dbReference>
<dbReference type="PROSITE" id="PS51272">
    <property type="entry name" value="SLH"/>
    <property type="match status" value="2"/>
</dbReference>
<evidence type="ECO:0000313" key="2">
    <source>
        <dbReference type="EMBL" id="ASA26169.1"/>
    </source>
</evidence>
<name>A0A2Z2KSZ2_9BACL</name>